<feature type="domain" description="PGG" evidence="3">
    <location>
        <begin position="78"/>
        <end position="141"/>
    </location>
</feature>
<keyword evidence="2" id="KW-0472">Membrane</keyword>
<evidence type="ECO:0000256" key="2">
    <source>
        <dbReference type="SAM" id="Phobius"/>
    </source>
</evidence>
<reference evidence="4" key="1">
    <citation type="submission" date="2022-12" db="EMBL/GenBank/DDBJ databases">
        <title>Draft genome assemblies for two species of Escallonia (Escalloniales).</title>
        <authorList>
            <person name="Chanderbali A."/>
            <person name="Dervinis C."/>
            <person name="Anghel I."/>
            <person name="Soltis D."/>
            <person name="Soltis P."/>
            <person name="Zapata F."/>
        </authorList>
    </citation>
    <scope>NUCLEOTIDE SEQUENCE</scope>
    <source>
        <strain evidence="4">UCBG64.0493</strain>
        <tissue evidence="4">Leaf</tissue>
    </source>
</reference>
<evidence type="ECO:0000256" key="1">
    <source>
        <dbReference type="SAM" id="MobiDB-lite"/>
    </source>
</evidence>
<keyword evidence="2" id="KW-1133">Transmembrane helix</keyword>
<protein>
    <recommendedName>
        <fullName evidence="3">PGG domain-containing protein</fullName>
    </recommendedName>
</protein>
<feature type="transmembrane region" description="Helical" evidence="2">
    <location>
        <begin position="116"/>
        <end position="136"/>
    </location>
</feature>
<comment type="caution">
    <text evidence="4">The sequence shown here is derived from an EMBL/GenBank/DDBJ whole genome shotgun (WGS) entry which is preliminary data.</text>
</comment>
<dbReference type="InterPro" id="IPR026961">
    <property type="entry name" value="PGG_dom"/>
</dbReference>
<dbReference type="EMBL" id="JAVXUP010000667">
    <property type="protein sequence ID" value="KAK3023241.1"/>
    <property type="molecule type" value="Genomic_DNA"/>
</dbReference>
<evidence type="ECO:0000313" key="5">
    <source>
        <dbReference type="Proteomes" id="UP001188597"/>
    </source>
</evidence>
<feature type="region of interest" description="Disordered" evidence="1">
    <location>
        <begin position="1"/>
        <end position="25"/>
    </location>
</feature>
<name>A0AA88W905_9ASTE</name>
<dbReference type="AlphaFoldDB" id="A0AA88W905"/>
<dbReference type="Pfam" id="PF13962">
    <property type="entry name" value="PGG"/>
    <property type="match status" value="1"/>
</dbReference>
<feature type="transmembrane region" description="Helical" evidence="2">
    <location>
        <begin position="148"/>
        <end position="167"/>
    </location>
</feature>
<sequence length="227" mass="25471">MEQRLIDAAQMGNSKASEKKGAEDCELVTTSLEQAEKEERSNPMGDREVEQIDDVLEEAGKETPHKNDTFAVVLFIACFLTAVYPPGGFQQDEYGNSTPNLSMHRSGTPVLARQPYIYIPFLVCNALGFFWSFDILFQLVRAFRFRGLLEFTLASMFGAYGFLLPLIMPVDYYPFGGPIVYVINGATMVLANTAWVCYKRRKASAAKDLQEGDKKVTLLVNHRCRSV</sequence>
<keyword evidence="2" id="KW-0812">Transmembrane</keyword>
<feature type="transmembrane region" description="Helical" evidence="2">
    <location>
        <begin position="179"/>
        <end position="198"/>
    </location>
</feature>
<dbReference type="Proteomes" id="UP001188597">
    <property type="component" value="Unassembled WGS sequence"/>
</dbReference>
<organism evidence="4 5">
    <name type="scientific">Escallonia herrerae</name>
    <dbReference type="NCBI Taxonomy" id="1293975"/>
    <lineage>
        <taxon>Eukaryota</taxon>
        <taxon>Viridiplantae</taxon>
        <taxon>Streptophyta</taxon>
        <taxon>Embryophyta</taxon>
        <taxon>Tracheophyta</taxon>
        <taxon>Spermatophyta</taxon>
        <taxon>Magnoliopsida</taxon>
        <taxon>eudicotyledons</taxon>
        <taxon>Gunneridae</taxon>
        <taxon>Pentapetalae</taxon>
        <taxon>asterids</taxon>
        <taxon>campanulids</taxon>
        <taxon>Escalloniales</taxon>
        <taxon>Escalloniaceae</taxon>
        <taxon>Escallonia</taxon>
    </lineage>
</organism>
<keyword evidence="5" id="KW-1185">Reference proteome</keyword>
<proteinExistence type="predicted"/>
<evidence type="ECO:0000313" key="4">
    <source>
        <dbReference type="EMBL" id="KAK3023241.1"/>
    </source>
</evidence>
<accession>A0AA88W905</accession>
<feature type="transmembrane region" description="Helical" evidence="2">
    <location>
        <begin position="69"/>
        <end position="87"/>
    </location>
</feature>
<evidence type="ECO:0000259" key="3">
    <source>
        <dbReference type="Pfam" id="PF13962"/>
    </source>
</evidence>
<gene>
    <name evidence="4" type="ORF">RJ639_043353</name>
</gene>